<name>A0ABX1E1K9_9PROT</name>
<organism evidence="1 2">
    <name type="scientific">Falsiroseomonas selenitidurans</name>
    <dbReference type="NCBI Taxonomy" id="2716335"/>
    <lineage>
        <taxon>Bacteria</taxon>
        <taxon>Pseudomonadati</taxon>
        <taxon>Pseudomonadota</taxon>
        <taxon>Alphaproteobacteria</taxon>
        <taxon>Acetobacterales</taxon>
        <taxon>Roseomonadaceae</taxon>
        <taxon>Falsiroseomonas</taxon>
    </lineage>
</organism>
<reference evidence="1 2" key="1">
    <citation type="submission" date="2020-03" db="EMBL/GenBank/DDBJ databases">
        <title>Roseomonas selenitidurans sp. nov. isolated from urban soil.</title>
        <authorList>
            <person name="Liu H."/>
        </authorList>
    </citation>
    <scope>NUCLEOTIDE SEQUENCE [LARGE SCALE GENOMIC DNA]</scope>
    <source>
        <strain evidence="1 2">BU-1</strain>
    </source>
</reference>
<gene>
    <name evidence="1" type="ORF">HEQ75_02375</name>
</gene>
<sequence length="149" mass="16849">MSSRAALFAFCFIGLGLAGLFLYGPRPALAQQGVAREIWFHNACNKPIRLLVRHAEQPRRWQSRGWWQFPGAGRPRALSLRGTRLKHLTNHRLYYYAEATDGSMVWEGRRAATRLGGVTYRLRQATPTVVRGRLQVRLTCTRSTGPAKG</sequence>
<comment type="caution">
    <text evidence="1">The sequence shown here is derived from an EMBL/GenBank/DDBJ whole genome shotgun (WGS) entry which is preliminary data.</text>
</comment>
<protein>
    <submittedName>
        <fullName evidence="1">DUF1036 domain-containing protein</fullName>
    </submittedName>
</protein>
<evidence type="ECO:0000313" key="2">
    <source>
        <dbReference type="Proteomes" id="UP000787635"/>
    </source>
</evidence>
<proteinExistence type="predicted"/>
<dbReference type="RefSeq" id="WP_168027311.1">
    <property type="nucleotide sequence ID" value="NZ_JAAVNE010000002.1"/>
</dbReference>
<dbReference type="Proteomes" id="UP000787635">
    <property type="component" value="Unassembled WGS sequence"/>
</dbReference>
<evidence type="ECO:0000313" key="1">
    <source>
        <dbReference type="EMBL" id="NKC29693.1"/>
    </source>
</evidence>
<keyword evidence="2" id="KW-1185">Reference proteome</keyword>
<accession>A0ABX1E1K9</accession>
<dbReference type="EMBL" id="JAAVNE010000002">
    <property type="protein sequence ID" value="NKC29693.1"/>
    <property type="molecule type" value="Genomic_DNA"/>
</dbReference>